<dbReference type="PANTHER" id="PTHR24567">
    <property type="entry name" value="CRP FAMILY TRANSCRIPTIONAL REGULATORY PROTEIN"/>
    <property type="match status" value="1"/>
</dbReference>
<dbReference type="InterPro" id="IPR000595">
    <property type="entry name" value="cNMP-bd_dom"/>
</dbReference>
<dbReference type="GO" id="GO:0005829">
    <property type="term" value="C:cytosol"/>
    <property type="evidence" value="ECO:0007669"/>
    <property type="project" value="TreeGrafter"/>
</dbReference>
<dbReference type="InterPro" id="IPR036390">
    <property type="entry name" value="WH_DNA-bd_sf"/>
</dbReference>
<evidence type="ECO:0000256" key="1">
    <source>
        <dbReference type="ARBA" id="ARBA00023015"/>
    </source>
</evidence>
<keyword evidence="2" id="KW-0238">DNA-binding</keyword>
<name>A0A194AJ13_9BACT</name>
<evidence type="ECO:0000313" key="6">
    <source>
        <dbReference type="EMBL" id="GAU08734.1"/>
    </source>
</evidence>
<dbReference type="AlphaFoldDB" id="A0A194AJ13"/>
<evidence type="ECO:0000313" key="7">
    <source>
        <dbReference type="Proteomes" id="UP000095200"/>
    </source>
</evidence>
<sequence length="229" mass="25476">MHTETIIDFLTRVDLFGGLQEEYLAFLAEIAREMHVTKGQSIFWAGDAGTGFYLVKTGRVKIFRTSFSGKEHILHVFGSGEAFGEVAVFAGDRFPASAVTLEPSRLLFFPRDAFRKLLAREPDLALQMLALLSRRLRSFVNKVEELSLKEVPARLASHFLLLAAAGQTDTFTLDLSKTELSKYLGTIPETLSRTLRKMESQGLVRGNGACIRILDRPGLEEVAEGLVRL</sequence>
<dbReference type="InterPro" id="IPR036388">
    <property type="entry name" value="WH-like_DNA-bd_sf"/>
</dbReference>
<keyword evidence="1" id="KW-0805">Transcription regulation</keyword>
<dbReference type="STRING" id="1592317.DPF_1450"/>
<dbReference type="SUPFAM" id="SSF46785">
    <property type="entry name" value="Winged helix' DNA-binding domain"/>
    <property type="match status" value="1"/>
</dbReference>
<dbReference type="InterPro" id="IPR018490">
    <property type="entry name" value="cNMP-bd_dom_sf"/>
</dbReference>
<dbReference type="OrthoDB" id="892842at2"/>
<organism evidence="6 7">
    <name type="scientific">Desulfoplanes formicivorans</name>
    <dbReference type="NCBI Taxonomy" id="1592317"/>
    <lineage>
        <taxon>Bacteria</taxon>
        <taxon>Pseudomonadati</taxon>
        <taxon>Thermodesulfobacteriota</taxon>
        <taxon>Desulfovibrionia</taxon>
        <taxon>Desulfovibrionales</taxon>
        <taxon>Desulfoplanaceae</taxon>
        <taxon>Desulfoplanes</taxon>
    </lineage>
</organism>
<gene>
    <name evidence="6" type="ORF">DPF_1450</name>
</gene>
<dbReference type="SMART" id="SM00100">
    <property type="entry name" value="cNMP"/>
    <property type="match status" value="1"/>
</dbReference>
<dbReference type="PANTHER" id="PTHR24567:SF74">
    <property type="entry name" value="HTH-TYPE TRANSCRIPTIONAL REGULATOR ARCR"/>
    <property type="match status" value="1"/>
</dbReference>
<dbReference type="Pfam" id="PF13545">
    <property type="entry name" value="HTH_Crp_2"/>
    <property type="match status" value="1"/>
</dbReference>
<dbReference type="PROSITE" id="PS50042">
    <property type="entry name" value="CNMP_BINDING_3"/>
    <property type="match status" value="1"/>
</dbReference>
<dbReference type="CDD" id="cd00038">
    <property type="entry name" value="CAP_ED"/>
    <property type="match status" value="1"/>
</dbReference>
<dbReference type="SMART" id="SM00419">
    <property type="entry name" value="HTH_CRP"/>
    <property type="match status" value="1"/>
</dbReference>
<dbReference type="InterPro" id="IPR012318">
    <property type="entry name" value="HTH_CRP"/>
</dbReference>
<reference evidence="7" key="1">
    <citation type="submission" date="2016-06" db="EMBL/GenBank/DDBJ databases">
        <title>Draft genome sequence of Desulfoplanes formicivorans strain Pf12B.</title>
        <authorList>
            <person name="Watanabe M."/>
            <person name="Kojima H."/>
            <person name="Fukui M."/>
        </authorList>
    </citation>
    <scope>NUCLEOTIDE SEQUENCE [LARGE SCALE GENOMIC DNA]</scope>
    <source>
        <strain evidence="7">Pf12B</strain>
    </source>
</reference>
<dbReference type="RefSeq" id="WP_069858484.1">
    <property type="nucleotide sequence ID" value="NZ_BDFE01000015.1"/>
</dbReference>
<comment type="caution">
    <text evidence="6">The sequence shown here is derived from an EMBL/GenBank/DDBJ whole genome shotgun (WGS) entry which is preliminary data.</text>
</comment>
<evidence type="ECO:0000256" key="2">
    <source>
        <dbReference type="ARBA" id="ARBA00023125"/>
    </source>
</evidence>
<dbReference type="GO" id="GO:0003700">
    <property type="term" value="F:DNA-binding transcription factor activity"/>
    <property type="evidence" value="ECO:0007669"/>
    <property type="project" value="TreeGrafter"/>
</dbReference>
<protein>
    <submittedName>
        <fullName evidence="6">Transcriptional regulator</fullName>
    </submittedName>
</protein>
<dbReference type="EMBL" id="BDFE01000015">
    <property type="protein sequence ID" value="GAU08734.1"/>
    <property type="molecule type" value="Genomic_DNA"/>
</dbReference>
<keyword evidence="3" id="KW-0804">Transcription</keyword>
<feature type="domain" description="HTH crp-type" evidence="5">
    <location>
        <begin position="149"/>
        <end position="217"/>
    </location>
</feature>
<dbReference type="Pfam" id="PF00027">
    <property type="entry name" value="cNMP_binding"/>
    <property type="match status" value="1"/>
</dbReference>
<evidence type="ECO:0000256" key="3">
    <source>
        <dbReference type="ARBA" id="ARBA00023163"/>
    </source>
</evidence>
<dbReference type="PROSITE" id="PS51063">
    <property type="entry name" value="HTH_CRP_2"/>
    <property type="match status" value="1"/>
</dbReference>
<evidence type="ECO:0000259" key="4">
    <source>
        <dbReference type="PROSITE" id="PS50042"/>
    </source>
</evidence>
<dbReference type="InterPro" id="IPR050397">
    <property type="entry name" value="Env_Response_Regulators"/>
</dbReference>
<dbReference type="SUPFAM" id="SSF51206">
    <property type="entry name" value="cAMP-binding domain-like"/>
    <property type="match status" value="1"/>
</dbReference>
<dbReference type="Gene3D" id="2.60.120.10">
    <property type="entry name" value="Jelly Rolls"/>
    <property type="match status" value="1"/>
</dbReference>
<accession>A0A194AJ13</accession>
<dbReference type="Proteomes" id="UP000095200">
    <property type="component" value="Unassembled WGS sequence"/>
</dbReference>
<feature type="domain" description="Cyclic nucleotide-binding" evidence="4">
    <location>
        <begin position="15"/>
        <end position="135"/>
    </location>
</feature>
<keyword evidence="7" id="KW-1185">Reference proteome</keyword>
<dbReference type="Gene3D" id="1.10.10.10">
    <property type="entry name" value="Winged helix-like DNA-binding domain superfamily/Winged helix DNA-binding domain"/>
    <property type="match status" value="1"/>
</dbReference>
<dbReference type="PRINTS" id="PR00034">
    <property type="entry name" value="HTHCRP"/>
</dbReference>
<dbReference type="InterPro" id="IPR014710">
    <property type="entry name" value="RmlC-like_jellyroll"/>
</dbReference>
<evidence type="ECO:0000259" key="5">
    <source>
        <dbReference type="PROSITE" id="PS51063"/>
    </source>
</evidence>
<dbReference type="GO" id="GO:0003677">
    <property type="term" value="F:DNA binding"/>
    <property type="evidence" value="ECO:0007669"/>
    <property type="project" value="UniProtKB-KW"/>
</dbReference>
<proteinExistence type="predicted"/>